<evidence type="ECO:0000259" key="15">
    <source>
        <dbReference type="Pfam" id="PF23487"/>
    </source>
</evidence>
<feature type="domain" description="Transmembrane protein TMEM132 C-terminal" evidence="10">
    <location>
        <begin position="960"/>
        <end position="1036"/>
    </location>
</feature>
<keyword evidence="16" id="KW-1185">Reference proteome</keyword>
<dbReference type="PANTHER" id="PTHR13388:SF26">
    <property type="entry name" value="SI:DKEY-1D7.3"/>
    <property type="match status" value="1"/>
</dbReference>
<evidence type="ECO:0000256" key="1">
    <source>
        <dbReference type="ARBA" id="ARBA00004479"/>
    </source>
</evidence>
<feature type="domain" description="Transmembrane protein TMEM132 second Ig-like" evidence="13">
    <location>
        <begin position="121"/>
        <end position="249"/>
    </location>
</feature>
<comment type="similarity">
    <text evidence="2">Belongs to the TMEM132 family.</text>
</comment>
<evidence type="ECO:0000313" key="17">
    <source>
        <dbReference type="RefSeq" id="XP_031433502.1"/>
    </source>
</evidence>
<dbReference type="GeneID" id="105909208"/>
<feature type="domain" description="Transmembrane protein TMEM132 fifth" evidence="14">
    <location>
        <begin position="529"/>
        <end position="670"/>
    </location>
</feature>
<sequence>MWKVVKMVMFFFWSLLLTLTALSLPTHTEVVKVEELPDDPRSFLPIPVYPSVKYQILNAEPLLLRDAGRDLIGNASLQAQRQTFMLSSVSGQQPPPSINASYGLMSVERAIPQELLQTGPRIRAFILAKQVRSSAPIMRVLFHSARSESNPRNASVGETGPKGAAGKGGYICVMTYAFWETREVRGACSLPAEGGSCLARLKPEPTWFGLGSGRSSQENQSEGKGNTVELYYQSRPSPTSQCSPQDGQARRGQLGQAAPRYRVSGPRMKSIGSLTLLRSPPGNPTFMRVRLGGTVVIQTSSKPVKTTDTATFYVFLPSASPVERFILRTTVKKGLSFSAARPSDPGLWDITLEPAKAGDEPQPLYVVCQKKSTLSGKRGLLEVLQLDFEAEEFSDQSEGQLITWRLELPGNIKDEGSMRIYTTQKDFIGLAPLIMDTELLNTAILTGRRVSVPIAILAVEADGSVTDITNSTSCLSTDTDILKVSKRCDFVYMDGKETGGRVRMLVNFTYSYLSAQLEVSVWMPRLPLRIELSDTELSQIKGWRVPVSAINQRKSSWDSEEEEDRKGRGCMLQYQHALVRVLTPFLADADDPAGGTAASLPAYFLGPEWQVDVTRLVQDSMRVGDPSVARLQSDTVLAGRAVGVTSVQVMSPLSDLVLAERVVRVLDDKVSITELGVQLVSGLALNLQLSPGSNRAIVATATTQELMQSLKQEALISPWVQFSDGSLTSLDLYDPSGYTLSASSIDESVVSVQRGPHPQLSAVAEGDGQGSLLRVELGICEACQKSKRKSKLAVGSGAVRVTLLPILAAPEEGGEATGRMESGAGGVAAQDRGGNAKAPKGEIKQALTSPRAVPLDIYTQAVLQDSRARERSTTSPLQEALGMGVMSTAQTIRSTKEATTSKPPSNRAVPTAGRGNTEKKEMGNLLMNSISHFGPEGPSPLDLFRKNVPKAVVPKEEVFTEEPPLMESDLVRAFGVAFSDLEICIYALVGVSCLAILGFLLNCATYSLRSHSKKTPVQPQDPREHRHHWVRLSTTSEQGRPPPPPMQACQNHPEPHHLPMEAPSMPPSEERTATLGRRSSSQPCRTDSMPRRSATLLARPVRTEPLHSPTSKRNQVQFTTFTTLDIKHLAALKRNGLEVSWAVPVSNYGEPNGVPLPDIPYPAVIPHVQA</sequence>
<gene>
    <name evidence="17" type="primary">si:dkey-1d7.3</name>
</gene>
<feature type="region of interest" description="Disordered" evidence="6">
    <location>
        <begin position="814"/>
        <end position="841"/>
    </location>
</feature>
<reference evidence="17" key="1">
    <citation type="submission" date="2025-08" db="UniProtKB">
        <authorList>
            <consortium name="RefSeq"/>
        </authorList>
    </citation>
    <scope>IDENTIFICATION</scope>
</reference>
<name>A0A6P8GDD7_CLUHA</name>
<feature type="domain" description="Transmembrane protein TMEM132 cohesin-like" evidence="12">
    <location>
        <begin position="286"/>
        <end position="427"/>
    </location>
</feature>
<feature type="chain" id="PRO_5028469562" evidence="8">
    <location>
        <begin position="24"/>
        <end position="1170"/>
    </location>
</feature>
<feature type="domain" description="Transmembrane protein family 132 fourth" evidence="11">
    <location>
        <begin position="429"/>
        <end position="526"/>
    </location>
</feature>
<comment type="subcellular location">
    <subcellularLocation>
        <location evidence="1">Membrane</location>
        <topology evidence="1">Single-pass type I membrane protein</topology>
    </subcellularLocation>
</comment>
<evidence type="ECO:0000256" key="5">
    <source>
        <dbReference type="ARBA" id="ARBA00023136"/>
    </source>
</evidence>
<feature type="compositionally biased region" description="Polar residues" evidence="6">
    <location>
        <begin position="894"/>
        <end position="904"/>
    </location>
</feature>
<dbReference type="GO" id="GO:0016020">
    <property type="term" value="C:membrane"/>
    <property type="evidence" value="ECO:0007669"/>
    <property type="project" value="UniProtKB-SubCell"/>
</dbReference>
<dbReference type="InterPro" id="IPR055424">
    <property type="entry name" value="Ig_TMEM132_6th"/>
</dbReference>
<dbReference type="InterPro" id="IPR055422">
    <property type="entry name" value="Ig_TMEM132_2nd"/>
</dbReference>
<evidence type="ECO:0000259" key="9">
    <source>
        <dbReference type="Pfam" id="PF15705"/>
    </source>
</evidence>
<evidence type="ECO:0000256" key="7">
    <source>
        <dbReference type="SAM" id="Phobius"/>
    </source>
</evidence>
<feature type="region of interest" description="Disordered" evidence="6">
    <location>
        <begin position="233"/>
        <end position="257"/>
    </location>
</feature>
<dbReference type="Pfam" id="PF16070">
    <property type="entry name" value="Ig_TMEM132_4th"/>
    <property type="match status" value="1"/>
</dbReference>
<evidence type="ECO:0000256" key="4">
    <source>
        <dbReference type="ARBA" id="ARBA00022989"/>
    </source>
</evidence>
<feature type="signal peptide" evidence="8">
    <location>
        <begin position="1"/>
        <end position="23"/>
    </location>
</feature>
<feature type="domain" description="Transmembrane protein TMEM132 sixth" evidence="15">
    <location>
        <begin position="671"/>
        <end position="785"/>
    </location>
</feature>
<evidence type="ECO:0000256" key="3">
    <source>
        <dbReference type="ARBA" id="ARBA00022692"/>
    </source>
</evidence>
<keyword evidence="8" id="KW-0732">Signal</keyword>
<protein>
    <submittedName>
        <fullName evidence="17">Transmembrane protein 132D</fullName>
    </submittedName>
</protein>
<evidence type="ECO:0000259" key="14">
    <source>
        <dbReference type="Pfam" id="PF23486"/>
    </source>
</evidence>
<dbReference type="Proteomes" id="UP000515152">
    <property type="component" value="Chromosome 12"/>
</dbReference>
<dbReference type="Pfam" id="PF15706">
    <property type="entry name" value="TMEM132_C"/>
    <property type="match status" value="1"/>
</dbReference>
<dbReference type="InterPro" id="IPR031435">
    <property type="entry name" value="TMEM132_N"/>
</dbReference>
<evidence type="ECO:0000256" key="6">
    <source>
        <dbReference type="SAM" id="MobiDB-lite"/>
    </source>
</evidence>
<dbReference type="Pfam" id="PF15705">
    <property type="entry name" value="TMEM132_N"/>
    <property type="match status" value="1"/>
</dbReference>
<dbReference type="InterPro" id="IPR026307">
    <property type="entry name" value="TMEM132"/>
</dbReference>
<evidence type="ECO:0000256" key="8">
    <source>
        <dbReference type="SAM" id="SignalP"/>
    </source>
</evidence>
<dbReference type="InterPro" id="IPR055423">
    <property type="entry name" value="Ig_TMEM132_5th"/>
</dbReference>
<dbReference type="InterPro" id="IPR031436">
    <property type="entry name" value="TMEM132_C"/>
</dbReference>
<evidence type="ECO:0000313" key="16">
    <source>
        <dbReference type="Proteomes" id="UP000515152"/>
    </source>
</evidence>
<dbReference type="Pfam" id="PF23486">
    <property type="entry name" value="Ig_TMEM132_5th"/>
    <property type="match status" value="1"/>
</dbReference>
<dbReference type="InterPro" id="IPR055421">
    <property type="entry name" value="TMEM132_3rd"/>
</dbReference>
<evidence type="ECO:0000256" key="2">
    <source>
        <dbReference type="ARBA" id="ARBA00006166"/>
    </source>
</evidence>
<dbReference type="RefSeq" id="XP_031433502.1">
    <property type="nucleotide sequence ID" value="XM_031577642.1"/>
</dbReference>
<dbReference type="Pfam" id="PF23039">
    <property type="entry name" value="TMEM132_3rd"/>
    <property type="match status" value="1"/>
</dbReference>
<evidence type="ECO:0000259" key="12">
    <source>
        <dbReference type="Pfam" id="PF23039"/>
    </source>
</evidence>
<feature type="domain" description="Transmembrane protein TMEM132 N-terminal" evidence="9">
    <location>
        <begin position="52"/>
        <end position="116"/>
    </location>
</feature>
<keyword evidence="5 7" id="KW-0472">Membrane</keyword>
<feature type="transmembrane region" description="Helical" evidence="7">
    <location>
        <begin position="985"/>
        <end position="1004"/>
    </location>
</feature>
<proteinExistence type="inferred from homology"/>
<feature type="compositionally biased region" description="Polar residues" evidence="6">
    <location>
        <begin position="234"/>
        <end position="246"/>
    </location>
</feature>
<dbReference type="KEGG" id="char:105909208"/>
<evidence type="ECO:0000259" key="11">
    <source>
        <dbReference type="Pfam" id="PF16070"/>
    </source>
</evidence>
<evidence type="ECO:0000259" key="10">
    <source>
        <dbReference type="Pfam" id="PF15706"/>
    </source>
</evidence>
<accession>A0A6P8GDD7</accession>
<dbReference type="AlphaFoldDB" id="A0A6P8GDD7"/>
<dbReference type="OrthoDB" id="10026202at2759"/>
<dbReference type="Pfam" id="PF23487">
    <property type="entry name" value="Ig_TMEM132_6th"/>
    <property type="match status" value="1"/>
</dbReference>
<feature type="region of interest" description="Disordered" evidence="6">
    <location>
        <begin position="894"/>
        <end position="917"/>
    </location>
</feature>
<organism evidence="16 17">
    <name type="scientific">Clupea harengus</name>
    <name type="common">Atlantic herring</name>
    <dbReference type="NCBI Taxonomy" id="7950"/>
    <lineage>
        <taxon>Eukaryota</taxon>
        <taxon>Metazoa</taxon>
        <taxon>Chordata</taxon>
        <taxon>Craniata</taxon>
        <taxon>Vertebrata</taxon>
        <taxon>Euteleostomi</taxon>
        <taxon>Actinopterygii</taxon>
        <taxon>Neopterygii</taxon>
        <taxon>Teleostei</taxon>
        <taxon>Clupei</taxon>
        <taxon>Clupeiformes</taxon>
        <taxon>Clupeoidei</taxon>
        <taxon>Clupeidae</taxon>
        <taxon>Clupea</taxon>
    </lineage>
</organism>
<evidence type="ECO:0000259" key="13">
    <source>
        <dbReference type="Pfam" id="PF23481"/>
    </source>
</evidence>
<feature type="region of interest" description="Disordered" evidence="6">
    <location>
        <begin position="1033"/>
        <end position="1113"/>
    </location>
</feature>
<keyword evidence="3 7" id="KW-0812">Transmembrane</keyword>
<dbReference type="InterPro" id="IPR031437">
    <property type="entry name" value="Ig_TMEM132_4th"/>
</dbReference>
<keyword evidence="4 7" id="KW-1133">Transmembrane helix</keyword>
<dbReference type="Pfam" id="PF23481">
    <property type="entry name" value="Ig_TMEM132_2nd"/>
    <property type="match status" value="1"/>
</dbReference>
<dbReference type="PANTHER" id="PTHR13388">
    <property type="entry name" value="DETONATOR, ISOFORM E"/>
    <property type="match status" value="1"/>
</dbReference>